<dbReference type="PANTHER" id="PTHR32282">
    <property type="entry name" value="BINDING PROTEIN TRANSPEPTIDASE, PUTATIVE-RELATED"/>
    <property type="match status" value="1"/>
</dbReference>
<keyword evidence="8" id="KW-1185">Reference proteome</keyword>
<evidence type="ECO:0000256" key="4">
    <source>
        <dbReference type="ARBA" id="ARBA00022968"/>
    </source>
</evidence>
<evidence type="ECO:0000313" key="7">
    <source>
        <dbReference type="EMBL" id="TDP54929.1"/>
    </source>
</evidence>
<name>A0A4R6Q4N2_9FIRM</name>
<dbReference type="InterPro" id="IPR036950">
    <property type="entry name" value="PBP_transglycosylase"/>
</dbReference>
<keyword evidence="5" id="KW-0046">Antibiotic resistance</keyword>
<keyword evidence="4" id="KW-0735">Signal-anchor</keyword>
<dbReference type="GO" id="GO:0009252">
    <property type="term" value="P:peptidoglycan biosynthetic process"/>
    <property type="evidence" value="ECO:0007669"/>
    <property type="project" value="UniProtKB-UniPathway"/>
</dbReference>
<evidence type="ECO:0000259" key="6">
    <source>
        <dbReference type="Pfam" id="PF00912"/>
    </source>
</evidence>
<evidence type="ECO:0000256" key="3">
    <source>
        <dbReference type="ARBA" id="ARBA00022679"/>
    </source>
</evidence>
<dbReference type="GO" id="GO:0046677">
    <property type="term" value="P:response to antibiotic"/>
    <property type="evidence" value="ECO:0007669"/>
    <property type="project" value="UniProtKB-KW"/>
</dbReference>
<sequence length="211" mass="23798">MVKLFMRALAGAVIMCMVIGMLISVPTVIAGYKMYRSAVDKVSVEQKVAQIESQKDYVKLGDISKDFKRGIVKSEDRRFYYHPGFDVIAIGRAVIADVAAGSMVQGGSTITQQLAKNMYFANNRTLKRKVAEIFVARQLEKKYTKNQILELYCNAIYYGQDCVGLKEATRHYYRIDPSQLKGSQARRLIITIKCPEYYNPAVYDSYVGAAN</sequence>
<keyword evidence="3" id="KW-0808">Transferase</keyword>
<dbReference type="AlphaFoldDB" id="A0A4R6Q4N2"/>
<dbReference type="InterPro" id="IPR001264">
    <property type="entry name" value="Glyco_trans_51"/>
</dbReference>
<proteinExistence type="predicted"/>
<dbReference type="Pfam" id="PF00912">
    <property type="entry name" value="Transgly"/>
    <property type="match status" value="1"/>
</dbReference>
<dbReference type="GO" id="GO:0008955">
    <property type="term" value="F:peptidoglycan glycosyltransferase activity"/>
    <property type="evidence" value="ECO:0007669"/>
    <property type="project" value="TreeGrafter"/>
</dbReference>
<accession>A0A4R6Q4N2</accession>
<evidence type="ECO:0000313" key="8">
    <source>
        <dbReference type="Proteomes" id="UP000295500"/>
    </source>
</evidence>
<dbReference type="Gene3D" id="1.10.3810.10">
    <property type="entry name" value="Biosynthetic peptidoglycan transglycosylase-like"/>
    <property type="match status" value="1"/>
</dbReference>
<comment type="subcellular location">
    <subcellularLocation>
        <location evidence="1">Cell membrane</location>
        <topology evidence="1">Single-pass type II membrane protein</topology>
    </subcellularLocation>
</comment>
<dbReference type="EMBL" id="SNXO01000019">
    <property type="protein sequence ID" value="TDP54929.1"/>
    <property type="molecule type" value="Genomic_DNA"/>
</dbReference>
<evidence type="ECO:0000256" key="5">
    <source>
        <dbReference type="ARBA" id="ARBA00023251"/>
    </source>
</evidence>
<comment type="caution">
    <text evidence="7">The sequence shown here is derived from an EMBL/GenBank/DDBJ whole genome shotgun (WGS) entry which is preliminary data.</text>
</comment>
<evidence type="ECO:0000256" key="1">
    <source>
        <dbReference type="ARBA" id="ARBA00004401"/>
    </source>
</evidence>
<gene>
    <name evidence="7" type="ORF">EV211_11910</name>
</gene>
<organism evidence="7 8">
    <name type="scientific">Aminicella lysinilytica</name>
    <dbReference type="NCBI Taxonomy" id="433323"/>
    <lineage>
        <taxon>Bacteria</taxon>
        <taxon>Bacillati</taxon>
        <taxon>Bacillota</taxon>
        <taxon>Clostridia</taxon>
        <taxon>Peptostreptococcales</taxon>
        <taxon>Anaerovoracaceae</taxon>
        <taxon>Aminicella</taxon>
    </lineage>
</organism>
<dbReference type="OrthoDB" id="9766909at2"/>
<dbReference type="SUPFAM" id="SSF53955">
    <property type="entry name" value="Lysozyme-like"/>
    <property type="match status" value="1"/>
</dbReference>
<reference evidence="7 8" key="1">
    <citation type="submission" date="2019-03" db="EMBL/GenBank/DDBJ databases">
        <title>Genomic Encyclopedia of Type Strains, Phase IV (KMG-IV): sequencing the most valuable type-strain genomes for metagenomic binning, comparative biology and taxonomic classification.</title>
        <authorList>
            <person name="Goeker M."/>
        </authorList>
    </citation>
    <scope>NUCLEOTIDE SEQUENCE [LARGE SCALE GENOMIC DNA]</scope>
    <source>
        <strain evidence="7 8">DSM 28287</strain>
    </source>
</reference>
<dbReference type="RefSeq" id="WP_133528523.1">
    <property type="nucleotide sequence ID" value="NZ_SNXO01000019.1"/>
</dbReference>
<dbReference type="InterPro" id="IPR050396">
    <property type="entry name" value="Glycosyltr_51/Transpeptidase"/>
</dbReference>
<feature type="domain" description="Glycosyl transferase family 51" evidence="6">
    <location>
        <begin position="48"/>
        <end position="202"/>
    </location>
</feature>
<protein>
    <recommendedName>
        <fullName evidence="2">Penicillin-binding protein 1A</fullName>
    </recommendedName>
</protein>
<dbReference type="PANTHER" id="PTHR32282:SF33">
    <property type="entry name" value="PEPTIDOGLYCAN GLYCOSYLTRANSFERASE"/>
    <property type="match status" value="1"/>
</dbReference>
<dbReference type="GO" id="GO:0005886">
    <property type="term" value="C:plasma membrane"/>
    <property type="evidence" value="ECO:0007669"/>
    <property type="project" value="UniProtKB-SubCell"/>
</dbReference>
<dbReference type="InterPro" id="IPR023346">
    <property type="entry name" value="Lysozyme-like_dom_sf"/>
</dbReference>
<dbReference type="Proteomes" id="UP000295500">
    <property type="component" value="Unassembled WGS sequence"/>
</dbReference>
<keyword evidence="4" id="KW-0812">Transmembrane</keyword>
<dbReference type="UniPathway" id="UPA00219"/>
<evidence type="ECO:0000256" key="2">
    <source>
        <dbReference type="ARBA" id="ARBA00018638"/>
    </source>
</evidence>